<dbReference type="Pfam" id="PF13606">
    <property type="entry name" value="Ank_3"/>
    <property type="match status" value="1"/>
</dbReference>
<proteinExistence type="evidence at transcript level"/>
<dbReference type="PROSITE" id="PS50225">
    <property type="entry name" value="SOCS"/>
    <property type="match status" value="1"/>
</dbReference>
<dbReference type="Pfam" id="PF07525">
    <property type="entry name" value="SOCS_box"/>
    <property type="match status" value="1"/>
</dbReference>
<feature type="domain" description="SOCS box" evidence="4">
    <location>
        <begin position="125"/>
        <end position="180"/>
    </location>
</feature>
<protein>
    <submittedName>
        <fullName evidence="5">SJCHGC07382 protein</fullName>
    </submittedName>
</protein>
<evidence type="ECO:0000313" key="5">
    <source>
        <dbReference type="EMBL" id="AAW24926.1"/>
    </source>
</evidence>
<dbReference type="SMART" id="SM00248">
    <property type="entry name" value="ANK"/>
    <property type="match status" value="3"/>
</dbReference>
<dbReference type="InterPro" id="IPR036036">
    <property type="entry name" value="SOCS_box-like_dom_sf"/>
</dbReference>
<feature type="repeat" description="ANK" evidence="3">
    <location>
        <begin position="70"/>
        <end position="98"/>
    </location>
</feature>
<dbReference type="PROSITE" id="PS50297">
    <property type="entry name" value="ANK_REP_REGION"/>
    <property type="match status" value="3"/>
</dbReference>
<evidence type="ECO:0000256" key="1">
    <source>
        <dbReference type="ARBA" id="ARBA00022737"/>
    </source>
</evidence>
<feature type="repeat" description="ANK" evidence="3">
    <location>
        <begin position="37"/>
        <end position="69"/>
    </location>
</feature>
<dbReference type="InterPro" id="IPR001496">
    <property type="entry name" value="SOCS_box"/>
</dbReference>
<dbReference type="SMART" id="SM00969">
    <property type="entry name" value="SOCS_box"/>
    <property type="match status" value="1"/>
</dbReference>
<dbReference type="GO" id="GO:0035556">
    <property type="term" value="P:intracellular signal transduction"/>
    <property type="evidence" value="ECO:0007669"/>
    <property type="project" value="InterPro"/>
</dbReference>
<dbReference type="InterPro" id="IPR036770">
    <property type="entry name" value="Ankyrin_rpt-contain_sf"/>
</dbReference>
<dbReference type="InterPro" id="IPR002110">
    <property type="entry name" value="Ankyrin_rpt"/>
</dbReference>
<evidence type="ECO:0000256" key="2">
    <source>
        <dbReference type="ARBA" id="ARBA00023043"/>
    </source>
</evidence>
<dbReference type="Pfam" id="PF12796">
    <property type="entry name" value="Ank_2"/>
    <property type="match status" value="1"/>
</dbReference>
<keyword evidence="1" id="KW-0677">Repeat</keyword>
<organism evidence="5">
    <name type="scientific">Schistosoma japonicum</name>
    <name type="common">Blood fluke</name>
    <dbReference type="NCBI Taxonomy" id="6182"/>
    <lineage>
        <taxon>Eukaryota</taxon>
        <taxon>Metazoa</taxon>
        <taxon>Spiralia</taxon>
        <taxon>Lophotrochozoa</taxon>
        <taxon>Platyhelminthes</taxon>
        <taxon>Trematoda</taxon>
        <taxon>Digenea</taxon>
        <taxon>Strigeidida</taxon>
        <taxon>Schistosomatoidea</taxon>
        <taxon>Schistosomatidae</taxon>
        <taxon>Schistosoma</taxon>
    </lineage>
</organism>
<dbReference type="SUPFAM" id="SSF48403">
    <property type="entry name" value="Ankyrin repeat"/>
    <property type="match status" value="1"/>
</dbReference>
<evidence type="ECO:0000256" key="3">
    <source>
        <dbReference type="PROSITE-ProRule" id="PRU00023"/>
    </source>
</evidence>
<dbReference type="AlphaFoldDB" id="Q5DGY0"/>
<dbReference type="PANTHER" id="PTHR24198:SF165">
    <property type="entry name" value="ANKYRIN REPEAT-CONTAINING PROTEIN-RELATED"/>
    <property type="match status" value="1"/>
</dbReference>
<feature type="repeat" description="ANK" evidence="3">
    <location>
        <begin position="4"/>
        <end position="36"/>
    </location>
</feature>
<dbReference type="Gene3D" id="1.10.750.20">
    <property type="entry name" value="SOCS box"/>
    <property type="match status" value="1"/>
</dbReference>
<name>Q5DGY0_SCHJA</name>
<dbReference type="Gene3D" id="1.25.40.20">
    <property type="entry name" value="Ankyrin repeat-containing domain"/>
    <property type="match status" value="1"/>
</dbReference>
<keyword evidence="2 3" id="KW-0040">ANK repeat</keyword>
<dbReference type="EMBL" id="AY813194">
    <property type="protein sequence ID" value="AAW24926.1"/>
    <property type="molecule type" value="mRNA"/>
</dbReference>
<reference evidence="5" key="1">
    <citation type="submission" date="2004-11" db="EMBL/GenBank/DDBJ databases">
        <title>The full-length cDNA sequences of Schistosoma japonicum genes.</title>
        <authorList>
            <person name="Han Z."/>
        </authorList>
    </citation>
    <scope>NUCLEOTIDE SEQUENCE</scope>
</reference>
<accession>Q5DGY0</accession>
<dbReference type="CDD" id="cd03587">
    <property type="entry name" value="SOCS"/>
    <property type="match status" value="1"/>
</dbReference>
<evidence type="ECO:0000259" key="4">
    <source>
        <dbReference type="PROSITE" id="PS50225"/>
    </source>
</evidence>
<dbReference type="PROSITE" id="PS50088">
    <property type="entry name" value="ANK_REPEAT"/>
    <property type="match status" value="3"/>
</dbReference>
<reference evidence="5" key="2">
    <citation type="journal article" date="2006" name="PLoS Pathog.">
        <title>New perspectives on host-parasite interplay by comparative transcriptomic and proteomic analyses of Schistosoma japonicum.</title>
        <authorList>
            <person name="Liu F."/>
            <person name="Lu J."/>
            <person name="Hu W."/>
            <person name="Wang S.Y."/>
            <person name="Cui S.J."/>
            <person name="Chi M."/>
            <person name="Yan Q."/>
            <person name="Wang X.R."/>
            <person name="Song H.D."/>
            <person name="Xu X.N."/>
            <person name="Wang J.J."/>
            <person name="Zhang X.L."/>
            <person name="Zhang X."/>
            <person name="Wang Z.Q."/>
            <person name="Xue C.L."/>
            <person name="Brindley P.J."/>
            <person name="McManus D.P."/>
            <person name="Yang P.Y."/>
            <person name="Feng Z."/>
            <person name="Chen Z."/>
            <person name="Han Z.G."/>
        </authorList>
    </citation>
    <scope>NUCLEOTIDE SEQUENCE</scope>
</reference>
<dbReference type="SUPFAM" id="SSF158235">
    <property type="entry name" value="SOCS box-like"/>
    <property type="match status" value="1"/>
</dbReference>
<dbReference type="PANTHER" id="PTHR24198">
    <property type="entry name" value="ANKYRIN REPEAT AND PROTEIN KINASE DOMAIN-CONTAINING PROTEIN"/>
    <property type="match status" value="1"/>
</dbReference>
<sequence length="180" mass="20146">MDSHRKTPLYVATYHGRSEIVDLLLKAGANVNAADKNGKTPLYVAVLHGHLALARKLLDAGASVNRVDHEGLGPLHMAVKFPKLDIPMVKLLLNYGCDPVNLASFTRWLLVHGIIPEECIHGDDELAQWLHWEECNVHSLKHICRIAIQKALGYTDSLRVKVNRLPLPEHLISYVSMKQL</sequence>